<evidence type="ECO:0000256" key="1">
    <source>
        <dbReference type="SAM" id="Phobius"/>
    </source>
</evidence>
<dbReference type="RefSeq" id="WP_008846654.1">
    <property type="nucleotide sequence ID" value="NZ_BAEN01000076.1"/>
</dbReference>
<comment type="caution">
    <text evidence="2">The sequence shown here is derived from an EMBL/GenBank/DDBJ whole genome shotgun (WGS) entry which is preliminary data.</text>
</comment>
<dbReference type="OrthoDB" id="7580644at2"/>
<keyword evidence="1" id="KW-1133">Transmembrane helix</keyword>
<evidence type="ECO:0000313" key="3">
    <source>
        <dbReference type="Proteomes" id="UP000006334"/>
    </source>
</evidence>
<feature type="transmembrane region" description="Helical" evidence="1">
    <location>
        <begin position="121"/>
        <end position="141"/>
    </location>
</feature>
<gene>
    <name evidence="2" type="ORF">GLIP_4241</name>
</gene>
<proteinExistence type="predicted"/>
<dbReference type="AlphaFoldDB" id="K6YFD7"/>
<name>K6YFD7_9ALTE</name>
<feature type="transmembrane region" description="Helical" evidence="1">
    <location>
        <begin position="47"/>
        <end position="65"/>
    </location>
</feature>
<organism evidence="2 3">
    <name type="scientific">Aliiglaciecola lipolytica E3</name>
    <dbReference type="NCBI Taxonomy" id="1127673"/>
    <lineage>
        <taxon>Bacteria</taxon>
        <taxon>Pseudomonadati</taxon>
        <taxon>Pseudomonadota</taxon>
        <taxon>Gammaproteobacteria</taxon>
        <taxon>Alteromonadales</taxon>
        <taxon>Alteromonadaceae</taxon>
        <taxon>Aliiglaciecola</taxon>
    </lineage>
</organism>
<dbReference type="eggNOG" id="ENOG5032SG5">
    <property type="taxonomic scope" value="Bacteria"/>
</dbReference>
<dbReference type="Proteomes" id="UP000006334">
    <property type="component" value="Unassembled WGS sequence"/>
</dbReference>
<keyword evidence="1" id="KW-0472">Membrane</keyword>
<keyword evidence="3" id="KW-1185">Reference proteome</keyword>
<dbReference type="EMBL" id="BAEN01000076">
    <property type="protein sequence ID" value="GAC16852.1"/>
    <property type="molecule type" value="Genomic_DNA"/>
</dbReference>
<reference evidence="2 3" key="1">
    <citation type="journal article" date="2017" name="Antonie Van Leeuwenhoek">
        <title>Rhizobium rhizosphaerae sp. nov., a novel species isolated from rice rhizosphere.</title>
        <authorList>
            <person name="Zhao J.J."/>
            <person name="Zhang J."/>
            <person name="Zhang R.J."/>
            <person name="Zhang C.W."/>
            <person name="Yin H.Q."/>
            <person name="Zhang X.X."/>
        </authorList>
    </citation>
    <scope>NUCLEOTIDE SEQUENCE [LARGE SCALE GENOMIC DNA]</scope>
    <source>
        <strain evidence="2 3">E3</strain>
    </source>
</reference>
<feature type="transmembrane region" description="Helical" evidence="1">
    <location>
        <begin position="14"/>
        <end position="35"/>
    </location>
</feature>
<keyword evidence="1" id="KW-0812">Transmembrane</keyword>
<feature type="transmembrane region" description="Helical" evidence="1">
    <location>
        <begin position="71"/>
        <end position="88"/>
    </location>
</feature>
<evidence type="ECO:0000313" key="2">
    <source>
        <dbReference type="EMBL" id="GAC16852.1"/>
    </source>
</evidence>
<protein>
    <submittedName>
        <fullName evidence="2">Uncharacterized protein</fullName>
    </submittedName>
</protein>
<sequence length="149" mass="16904">MAAGRGNFPIAGTWVINVLVSTSIGAMVAVLIIGLAKLNKFDKDRSFFPTLTIVIASYYPLFGVLESRFIWHEWMFFVLFTLITLYWYSRYTLAIGVLLIGHGLYDFAMHILSVGNHIPQWWPMFCGALDITLGSWVLWYCTNKVKSVG</sequence>
<accession>K6YFD7</accession>